<protein>
    <submittedName>
        <fullName evidence="2">Uncharacterized protein</fullName>
    </submittedName>
</protein>
<feature type="transmembrane region" description="Helical" evidence="1">
    <location>
        <begin position="231"/>
        <end position="251"/>
    </location>
</feature>
<keyword evidence="1" id="KW-0812">Transmembrane</keyword>
<feature type="transmembrane region" description="Helical" evidence="1">
    <location>
        <begin position="164"/>
        <end position="186"/>
    </location>
</feature>
<gene>
    <name evidence="2" type="ORF">jaqu_00460</name>
</gene>
<accession>A0A0D1DDZ7</accession>
<reference evidence="2 3" key="1">
    <citation type="submission" date="2015-02" db="EMBL/GenBank/DDBJ databases">
        <title>Genome Sequence of Jannaschia aquimarina DSM28248, a member of the Roseobacter clade.</title>
        <authorList>
            <person name="Voget S."/>
            <person name="Daniel R."/>
        </authorList>
    </citation>
    <scope>NUCLEOTIDE SEQUENCE [LARGE SCALE GENOMIC DNA]</scope>
    <source>
        <strain evidence="2 3">GSW-M26</strain>
    </source>
</reference>
<dbReference type="AlphaFoldDB" id="A0A0D1DDZ7"/>
<evidence type="ECO:0000313" key="2">
    <source>
        <dbReference type="EMBL" id="KIT18183.1"/>
    </source>
</evidence>
<keyword evidence="1" id="KW-1133">Transmembrane helix</keyword>
<feature type="transmembrane region" description="Helical" evidence="1">
    <location>
        <begin position="271"/>
        <end position="291"/>
    </location>
</feature>
<feature type="transmembrane region" description="Helical" evidence="1">
    <location>
        <begin position="427"/>
        <end position="445"/>
    </location>
</feature>
<organism evidence="2 3">
    <name type="scientific">Jannaschia aquimarina</name>
    <dbReference type="NCBI Taxonomy" id="935700"/>
    <lineage>
        <taxon>Bacteria</taxon>
        <taxon>Pseudomonadati</taxon>
        <taxon>Pseudomonadota</taxon>
        <taxon>Alphaproteobacteria</taxon>
        <taxon>Rhodobacterales</taxon>
        <taxon>Roseobacteraceae</taxon>
        <taxon>Jannaschia</taxon>
    </lineage>
</organism>
<feature type="transmembrane region" description="Helical" evidence="1">
    <location>
        <begin position="355"/>
        <end position="375"/>
    </location>
</feature>
<feature type="transmembrane region" description="Helical" evidence="1">
    <location>
        <begin position="12"/>
        <end position="32"/>
    </location>
</feature>
<dbReference type="OrthoDB" id="7658378at2"/>
<comment type="caution">
    <text evidence="2">The sequence shown here is derived from an EMBL/GenBank/DDBJ whole genome shotgun (WGS) entry which is preliminary data.</text>
</comment>
<feature type="transmembrane region" description="Helical" evidence="1">
    <location>
        <begin position="38"/>
        <end position="56"/>
    </location>
</feature>
<dbReference type="Proteomes" id="UP000032232">
    <property type="component" value="Unassembled WGS sequence"/>
</dbReference>
<feature type="transmembrane region" description="Helical" evidence="1">
    <location>
        <begin position="465"/>
        <end position="482"/>
    </location>
</feature>
<dbReference type="PATRIC" id="fig|935700.4.peg.49"/>
<dbReference type="EMBL" id="JYFE01000002">
    <property type="protein sequence ID" value="KIT18183.1"/>
    <property type="molecule type" value="Genomic_DNA"/>
</dbReference>
<feature type="transmembrane region" description="Helical" evidence="1">
    <location>
        <begin position="101"/>
        <end position="121"/>
    </location>
</feature>
<feature type="transmembrane region" description="Helical" evidence="1">
    <location>
        <begin position="68"/>
        <end position="89"/>
    </location>
</feature>
<evidence type="ECO:0000256" key="1">
    <source>
        <dbReference type="SAM" id="Phobius"/>
    </source>
</evidence>
<feature type="transmembrane region" description="Helical" evidence="1">
    <location>
        <begin position="198"/>
        <end position="219"/>
    </location>
</feature>
<feature type="transmembrane region" description="Helical" evidence="1">
    <location>
        <begin position="395"/>
        <end position="415"/>
    </location>
</feature>
<sequence length="516" mass="55778">MFRSGGVYRFIVRSLGWGQIFAAIIILCVSTLNGVLLPFGAMTVVLLLVPALFLAVPALSPPVLSRPAGIFGVVGAILLLGLLVIGPSAGAWLMRDRLDDVVMAVVISPALLALYTCSLLLPVSGFFAIVRPQTDPEEEEDPDLPPELRMIADPVRPTLVAEALVLRLSAAVLIGLVGTVTFWRLTGWPAAAFFLPEVPMLGLLLALAALTVLAAPLPIRRTSPIFHPTVIMLPIKVAIFGALGLALYHLMPVVGLRWPNVIASLLAESGFAIGLVVTVTLVTLAGLNFYADVQDDAKAAIPTELRNPDQETKILIDQHEELPAVPTGSKPRQRGDALPDIGFAMKMYIVADWTIMKIFGLCLLGMAWMIHIQPVDYMEPLAPILYGIAPQTMKYVYAGWGMALILAFLLPRSLVRPRSVVGGGLKAAVLLGLALLILPAFTTLIDLHVHRDYRGVLHATLPKLFKSVAGIAVLSTVVIAFFRQLSGIPELDHQGRKVLRYSDDDLRSIRSARMEH</sequence>
<dbReference type="STRING" id="935700.jaqu_00460"/>
<name>A0A0D1DDZ7_9RHOB</name>
<proteinExistence type="predicted"/>
<evidence type="ECO:0000313" key="3">
    <source>
        <dbReference type="Proteomes" id="UP000032232"/>
    </source>
</evidence>
<dbReference type="RefSeq" id="WP_043916917.1">
    <property type="nucleotide sequence ID" value="NZ_FZPF01000015.1"/>
</dbReference>
<keyword evidence="1" id="KW-0472">Membrane</keyword>
<keyword evidence="3" id="KW-1185">Reference proteome</keyword>